<dbReference type="Pfam" id="PF16264">
    <property type="entry name" value="SatD"/>
    <property type="match status" value="1"/>
</dbReference>
<protein>
    <submittedName>
        <fullName evidence="1">SatD family protein</fullName>
    </submittedName>
</protein>
<name>A0A4R7JKY0_9GAMM</name>
<accession>A0A4R7JKY0</accession>
<evidence type="ECO:0000313" key="2">
    <source>
        <dbReference type="Proteomes" id="UP000295830"/>
    </source>
</evidence>
<dbReference type="RefSeq" id="WP_133736943.1">
    <property type="nucleotide sequence ID" value="NZ_SOAX01000007.1"/>
</dbReference>
<gene>
    <name evidence="1" type="ORF">DES49_2707</name>
</gene>
<dbReference type="EMBL" id="SOAX01000007">
    <property type="protein sequence ID" value="TDT37747.1"/>
    <property type="molecule type" value="Genomic_DNA"/>
</dbReference>
<proteinExistence type="predicted"/>
<comment type="caution">
    <text evidence="1">The sequence shown here is derived from an EMBL/GenBank/DDBJ whole genome shotgun (WGS) entry which is preliminary data.</text>
</comment>
<dbReference type="OrthoDB" id="3197351at2"/>
<keyword evidence="2" id="KW-1185">Reference proteome</keyword>
<reference evidence="1 2" key="1">
    <citation type="submission" date="2019-03" db="EMBL/GenBank/DDBJ databases">
        <title>Genomic Encyclopedia of Type Strains, Phase IV (KMG-IV): sequencing the most valuable type-strain genomes for metagenomic binning, comparative biology and taxonomic classification.</title>
        <authorList>
            <person name="Goeker M."/>
        </authorList>
    </citation>
    <scope>NUCLEOTIDE SEQUENCE [LARGE SCALE GENOMIC DNA]</scope>
    <source>
        <strain evidence="1 2">DSM 15505</strain>
    </source>
</reference>
<dbReference type="Proteomes" id="UP000295830">
    <property type="component" value="Unassembled WGS sequence"/>
</dbReference>
<dbReference type="AlphaFoldDB" id="A0A4R7JKY0"/>
<sequence>MNRLVMIADIIDSRNLTNRKQVQTELESLLGELNGQQDQLLSPYTITLGDEFQALYDGADRVFPDILAIMRQLHPVELRFALGVGSLSTDINPERAIGMDGPAFHRARDLLADMKHDSRTLAITGLPDDDGLQEAALGLFNLQLRKWHPNRLAILQQLLQDRGITDIAQDLGITERSVYKNIHEGGLAYAIQLIRALTRRMNGALSH</sequence>
<dbReference type="InterPro" id="IPR032580">
    <property type="entry name" value="SatD"/>
</dbReference>
<evidence type="ECO:0000313" key="1">
    <source>
        <dbReference type="EMBL" id="TDT37747.1"/>
    </source>
</evidence>
<organism evidence="1 2">
    <name type="scientific">Halospina denitrificans</name>
    <dbReference type="NCBI Taxonomy" id="332522"/>
    <lineage>
        <taxon>Bacteria</taxon>
        <taxon>Pseudomonadati</taxon>
        <taxon>Pseudomonadota</taxon>
        <taxon>Gammaproteobacteria</taxon>
        <taxon>Halospina</taxon>
    </lineage>
</organism>